<accession>A0ABV1Z4W1</accession>
<dbReference type="Proteomes" id="UP001433071">
    <property type="component" value="Unassembled WGS sequence"/>
</dbReference>
<keyword evidence="3" id="KW-1185">Reference proteome</keyword>
<proteinExistence type="predicted"/>
<name>A0ABV1Z4W1_9HYPH</name>
<reference evidence="2 3" key="1">
    <citation type="journal article" date="2024" name="Proc. Natl. Acad. Sci. U.S.A.">
        <title>The evolutionary genomics of adaptation to stress in wild rhizobium bacteria.</title>
        <authorList>
            <person name="Kehlet-Delgado H."/>
            <person name="Montoya A.P."/>
            <person name="Jensen K.T."/>
            <person name="Wendlandt C.E."/>
            <person name="Dexheimer C."/>
            <person name="Roberts M."/>
            <person name="Torres Martinez L."/>
            <person name="Friesen M.L."/>
            <person name="Griffitts J.S."/>
            <person name="Porter S.S."/>
        </authorList>
    </citation>
    <scope>NUCLEOTIDE SEQUENCE [LARGE SCALE GENOMIC DNA]</scope>
    <source>
        <strain evidence="2 3">M0641</strain>
    </source>
</reference>
<evidence type="ECO:0000313" key="2">
    <source>
        <dbReference type="EMBL" id="MER9407077.1"/>
    </source>
</evidence>
<comment type="caution">
    <text evidence="2">The sequence shown here is derived from an EMBL/GenBank/DDBJ whole genome shotgun (WGS) entry which is preliminary data.</text>
</comment>
<feature type="region of interest" description="Disordered" evidence="1">
    <location>
        <begin position="1"/>
        <end position="23"/>
    </location>
</feature>
<sequence>MHHPGSTEWPIWHDNPGRDRQELGAPSRHDIALARYLETQQAHRESTARRHDRVAVVASALAAFVGRVFRAALRPNVRGPANAVAWMDDVGLMLSKAHAVFSKTVWGR</sequence>
<protein>
    <submittedName>
        <fullName evidence="2">Uncharacterized protein</fullName>
    </submittedName>
</protein>
<organism evidence="2 3">
    <name type="scientific">Mesorhizobium caraganae</name>
    <dbReference type="NCBI Taxonomy" id="483206"/>
    <lineage>
        <taxon>Bacteria</taxon>
        <taxon>Pseudomonadati</taxon>
        <taxon>Pseudomonadota</taxon>
        <taxon>Alphaproteobacteria</taxon>
        <taxon>Hyphomicrobiales</taxon>
        <taxon>Phyllobacteriaceae</taxon>
        <taxon>Mesorhizobium</taxon>
    </lineage>
</organism>
<evidence type="ECO:0000313" key="3">
    <source>
        <dbReference type="Proteomes" id="UP001433071"/>
    </source>
</evidence>
<gene>
    <name evidence="2" type="ORF">NKI36_23875</name>
</gene>
<dbReference type="EMBL" id="JAMYQB010000022">
    <property type="protein sequence ID" value="MER9407077.1"/>
    <property type="molecule type" value="Genomic_DNA"/>
</dbReference>
<dbReference type="RefSeq" id="WP_352560682.1">
    <property type="nucleotide sequence ID" value="NZ_JAMYQB010000022.1"/>
</dbReference>
<evidence type="ECO:0000256" key="1">
    <source>
        <dbReference type="SAM" id="MobiDB-lite"/>
    </source>
</evidence>